<dbReference type="OrthoDB" id="9791615at2"/>
<dbReference type="SUPFAM" id="SSF46689">
    <property type="entry name" value="Homeodomain-like"/>
    <property type="match status" value="2"/>
</dbReference>
<evidence type="ECO:0000313" key="14">
    <source>
        <dbReference type="Proteomes" id="UP000286271"/>
    </source>
</evidence>
<dbReference type="Gene3D" id="2.60.120.10">
    <property type="entry name" value="Jelly Rolls"/>
    <property type="match status" value="1"/>
</dbReference>
<evidence type="ECO:0000313" key="6">
    <source>
        <dbReference type="EMBL" id="CUM98560.1"/>
    </source>
</evidence>
<dbReference type="SMART" id="SM00342">
    <property type="entry name" value="HTH_ARAC"/>
    <property type="match status" value="1"/>
</dbReference>
<evidence type="ECO:0000313" key="12">
    <source>
        <dbReference type="Proteomes" id="UP000095453"/>
    </source>
</evidence>
<dbReference type="InterPro" id="IPR009057">
    <property type="entry name" value="Homeodomain-like_sf"/>
</dbReference>
<evidence type="ECO:0000313" key="7">
    <source>
        <dbReference type="EMBL" id="CUO43673.1"/>
    </source>
</evidence>
<dbReference type="InterPro" id="IPR020449">
    <property type="entry name" value="Tscrpt_reg_AraC-type_HTH"/>
</dbReference>
<evidence type="ECO:0000313" key="9">
    <source>
        <dbReference type="EMBL" id="RHE91377.1"/>
    </source>
</evidence>
<dbReference type="AlphaFoldDB" id="A0A0M6WK63"/>
<keyword evidence="1" id="KW-0805">Transcription regulation</keyword>
<dbReference type="SUPFAM" id="SSF51182">
    <property type="entry name" value="RmlC-like cupins"/>
    <property type="match status" value="1"/>
</dbReference>
<dbReference type="EMBL" id="CYYR01000030">
    <property type="protein sequence ID" value="CUO43673.1"/>
    <property type="molecule type" value="Genomic_DNA"/>
</dbReference>
<dbReference type="RefSeq" id="WP_055039455.1">
    <property type="nucleotide sequence ID" value="NZ_CVRS01000065.1"/>
</dbReference>
<dbReference type="Gene3D" id="1.10.10.60">
    <property type="entry name" value="Homeodomain-like"/>
    <property type="match status" value="2"/>
</dbReference>
<proteinExistence type="predicted"/>
<evidence type="ECO:0000313" key="11">
    <source>
        <dbReference type="Proteomes" id="UP000095395"/>
    </source>
</evidence>
<dbReference type="CDD" id="cd02208">
    <property type="entry name" value="cupin_RmlC-like"/>
    <property type="match status" value="1"/>
</dbReference>
<evidence type="ECO:0000256" key="2">
    <source>
        <dbReference type="ARBA" id="ARBA00023125"/>
    </source>
</evidence>
<dbReference type="Pfam" id="PF07883">
    <property type="entry name" value="Cupin_2"/>
    <property type="match status" value="1"/>
</dbReference>
<dbReference type="PRINTS" id="PR00032">
    <property type="entry name" value="HTHARAC"/>
</dbReference>
<evidence type="ECO:0000313" key="8">
    <source>
        <dbReference type="EMBL" id="RHD01716.1"/>
    </source>
</evidence>
<feature type="domain" description="HTH araC/xylS-type" evidence="4">
    <location>
        <begin position="196"/>
        <end position="294"/>
    </location>
</feature>
<gene>
    <name evidence="7" type="primary">melR</name>
    <name evidence="6" type="synonym">melR_2</name>
    <name evidence="9" type="ORF">DW707_16530</name>
    <name evidence="8" type="ORF">DW813_12465</name>
    <name evidence="7" type="ORF">ERS852392_03159</name>
    <name evidence="6" type="ORF">ERS852444_01370</name>
    <name evidence="5" type="ORF">RIL183_19821</name>
</gene>
<reference evidence="5" key="1">
    <citation type="submission" date="2015-05" db="EMBL/GenBank/DDBJ databases">
        <authorList>
            <person name="Wang D.B."/>
            <person name="Wang M."/>
        </authorList>
    </citation>
    <scope>NUCLEOTIDE SEQUENCE [LARGE SCALE GENOMIC DNA]</scope>
    <source>
        <strain evidence="5">L1-83</strain>
    </source>
</reference>
<dbReference type="Proteomes" id="UP000095395">
    <property type="component" value="Unassembled WGS sequence"/>
</dbReference>
<evidence type="ECO:0000313" key="10">
    <source>
        <dbReference type="Proteomes" id="UP000049828"/>
    </source>
</evidence>
<evidence type="ECO:0000256" key="3">
    <source>
        <dbReference type="ARBA" id="ARBA00023163"/>
    </source>
</evidence>
<dbReference type="InterPro" id="IPR014710">
    <property type="entry name" value="RmlC-like_jellyroll"/>
</dbReference>
<protein>
    <submittedName>
        <fullName evidence="8">AraC family transcriptional regulator</fullName>
    </submittedName>
    <submittedName>
        <fullName evidence="5">AraC-type DNA-binding domain-containing proteins</fullName>
    </submittedName>
    <submittedName>
        <fullName evidence="6">Melibiose operon regulatory protein</fullName>
    </submittedName>
</protein>
<evidence type="ECO:0000313" key="5">
    <source>
        <dbReference type="EMBL" id="CRL36641.1"/>
    </source>
</evidence>
<organism evidence="5 10">
    <name type="scientific">Roseburia inulinivorans</name>
    <dbReference type="NCBI Taxonomy" id="360807"/>
    <lineage>
        <taxon>Bacteria</taxon>
        <taxon>Bacillati</taxon>
        <taxon>Bacillota</taxon>
        <taxon>Clostridia</taxon>
        <taxon>Lachnospirales</taxon>
        <taxon>Lachnospiraceae</taxon>
        <taxon>Roseburia</taxon>
    </lineage>
</organism>
<dbReference type="Proteomes" id="UP000095453">
    <property type="component" value="Unassembled WGS sequence"/>
</dbReference>
<dbReference type="Pfam" id="PF12833">
    <property type="entry name" value="HTH_18"/>
    <property type="match status" value="1"/>
</dbReference>
<dbReference type="Proteomes" id="UP000266391">
    <property type="component" value="Unassembled WGS sequence"/>
</dbReference>
<keyword evidence="2 5" id="KW-0238">DNA-binding</keyword>
<dbReference type="GO" id="GO:0043565">
    <property type="term" value="F:sequence-specific DNA binding"/>
    <property type="evidence" value="ECO:0007669"/>
    <property type="project" value="InterPro"/>
</dbReference>
<dbReference type="EMBL" id="QSIQ01000021">
    <property type="protein sequence ID" value="RHD01716.1"/>
    <property type="molecule type" value="Genomic_DNA"/>
</dbReference>
<sequence>MDYPEERKQYIDGIACQYLCHIEKAEKPGNVFSAHFHYYIEMLYALSGHFRIYLNGIYHEFAAGDFVLINSREVHQIDALSSAGGSYIVVRFLPELIYDGMTQSHFELKYLLPFITENSIYEKVISSSILNAKHSAIPGLMNEIIRESEEKQYGYELAIKNHIGGIFLWLLRYWHANGEEPLLEDFENQQLKQQLSPALTYMITNYEKSISAADMAKLCNLSYSYFSRSFNRLLHMNFSDYLNEIRIREAEKLLVSTTQNVTEIASAVGFCTTSYFIKQFTKYLHISPKQYQKQMRQGQKDFIA</sequence>
<dbReference type="PANTHER" id="PTHR43280:SF2">
    <property type="entry name" value="HTH-TYPE TRANSCRIPTIONAL REGULATOR EXSA"/>
    <property type="match status" value="1"/>
</dbReference>
<dbReference type="InterPro" id="IPR011051">
    <property type="entry name" value="RmlC_Cupin_sf"/>
</dbReference>
<name>A0A0M6WK63_9FIRM</name>
<dbReference type="InterPro" id="IPR013096">
    <property type="entry name" value="Cupin_2"/>
</dbReference>
<keyword evidence="10" id="KW-1185">Reference proteome</keyword>
<accession>A0A0M6WK63</accession>
<reference evidence="10" key="2">
    <citation type="submission" date="2015-05" db="EMBL/GenBank/DDBJ databases">
        <authorList>
            <consortium name="Pathogen Informatics"/>
        </authorList>
    </citation>
    <scope>NUCLEOTIDE SEQUENCE [LARGE SCALE GENOMIC DNA]</scope>
    <source>
        <strain evidence="7 11">2789STDY5608835</strain>
        <strain evidence="6 12">2789STDY5608887</strain>
        <strain evidence="10">L1-83</strain>
    </source>
</reference>
<keyword evidence="3" id="KW-0804">Transcription</keyword>
<dbReference type="EMBL" id="QSKW01000040">
    <property type="protein sequence ID" value="RHE91377.1"/>
    <property type="molecule type" value="Genomic_DNA"/>
</dbReference>
<evidence type="ECO:0000259" key="4">
    <source>
        <dbReference type="PROSITE" id="PS01124"/>
    </source>
</evidence>
<dbReference type="PROSITE" id="PS01124">
    <property type="entry name" value="HTH_ARAC_FAMILY_2"/>
    <property type="match status" value="1"/>
</dbReference>
<dbReference type="STRING" id="360807.ERS852392_03159"/>
<dbReference type="PANTHER" id="PTHR43280">
    <property type="entry name" value="ARAC-FAMILY TRANSCRIPTIONAL REGULATOR"/>
    <property type="match status" value="1"/>
</dbReference>
<dbReference type="EMBL" id="CVRS01000065">
    <property type="protein sequence ID" value="CRL36641.1"/>
    <property type="molecule type" value="Genomic_DNA"/>
</dbReference>
<dbReference type="Proteomes" id="UP000286271">
    <property type="component" value="Unassembled WGS sequence"/>
</dbReference>
<reference evidence="13 14" key="3">
    <citation type="submission" date="2018-08" db="EMBL/GenBank/DDBJ databases">
        <title>A genome reference for cultivated species of the human gut microbiota.</title>
        <authorList>
            <person name="Zou Y."/>
            <person name="Xue W."/>
            <person name="Luo G."/>
        </authorList>
    </citation>
    <scope>NUCLEOTIDE SEQUENCE [LARGE SCALE GENOMIC DNA]</scope>
    <source>
        <strain evidence="9 14">AM27-11</strain>
        <strain evidence="8 13">AM32-8LB</strain>
    </source>
</reference>
<dbReference type="EMBL" id="CYXX01000008">
    <property type="protein sequence ID" value="CUM98560.1"/>
    <property type="molecule type" value="Genomic_DNA"/>
</dbReference>
<evidence type="ECO:0000256" key="1">
    <source>
        <dbReference type="ARBA" id="ARBA00023015"/>
    </source>
</evidence>
<dbReference type="InterPro" id="IPR018060">
    <property type="entry name" value="HTH_AraC"/>
</dbReference>
<dbReference type="Proteomes" id="UP000049828">
    <property type="component" value="Unassembled WGS sequence"/>
</dbReference>
<evidence type="ECO:0000313" key="13">
    <source>
        <dbReference type="Proteomes" id="UP000266391"/>
    </source>
</evidence>
<dbReference type="GO" id="GO:0003700">
    <property type="term" value="F:DNA-binding transcription factor activity"/>
    <property type="evidence" value="ECO:0007669"/>
    <property type="project" value="InterPro"/>
</dbReference>